<protein>
    <submittedName>
        <fullName evidence="1">Uncharacterized protein</fullName>
    </submittedName>
</protein>
<sequence>MNLEQVVEYIWNNSHEINFGESEAWDDDTFLSPWFNDNYPDEWVTGKDRPGWYWFSLDNGFVA</sequence>
<evidence type="ECO:0000313" key="2">
    <source>
        <dbReference type="Proteomes" id="UP000237466"/>
    </source>
</evidence>
<reference evidence="1 2" key="1">
    <citation type="journal article" date="2018" name="Front. Microbiol.">
        <title>Phylogeny of Vibrio vulnificus from the Analysis of the Core-Genome: Implications for Intra-Species Taxonomy.</title>
        <authorList>
            <person name="Roig F.J."/>
            <person name="Gonzalez-Candelas F."/>
            <person name="Sanjuan E."/>
            <person name="Fouz B."/>
            <person name="Feil E.J."/>
            <person name="Llorens C."/>
            <person name="Baker-Austin C."/>
            <person name="Oliver J.D."/>
            <person name="Danin-Poleg Y."/>
            <person name="Gibas C.J."/>
            <person name="Kashi Y."/>
            <person name="Gulig P.A."/>
            <person name="Morrison S.S."/>
            <person name="Amaro C."/>
        </authorList>
    </citation>
    <scope>NUCLEOTIDE SEQUENCE [LARGE SCALE GENOMIC DNA]</scope>
    <source>
        <strain evidence="1 2">CECT4608</strain>
    </source>
</reference>
<dbReference type="EMBL" id="PDGH01000089">
    <property type="protein sequence ID" value="POB48074.1"/>
    <property type="molecule type" value="Genomic_DNA"/>
</dbReference>
<dbReference type="Proteomes" id="UP000237466">
    <property type="component" value="Unassembled WGS sequence"/>
</dbReference>
<proteinExistence type="predicted"/>
<accession>A0A2S3R305</accession>
<comment type="caution">
    <text evidence="1">The sequence shown here is derived from an EMBL/GenBank/DDBJ whole genome shotgun (WGS) entry which is preliminary data.</text>
</comment>
<gene>
    <name evidence="1" type="ORF">CRN52_11270</name>
</gene>
<name>A0A2S3R305_VIBVL</name>
<evidence type="ECO:0000313" key="1">
    <source>
        <dbReference type="EMBL" id="POB48074.1"/>
    </source>
</evidence>
<dbReference type="AlphaFoldDB" id="A0A2S3R305"/>
<organism evidence="1 2">
    <name type="scientific">Vibrio vulnificus</name>
    <dbReference type="NCBI Taxonomy" id="672"/>
    <lineage>
        <taxon>Bacteria</taxon>
        <taxon>Pseudomonadati</taxon>
        <taxon>Pseudomonadota</taxon>
        <taxon>Gammaproteobacteria</taxon>
        <taxon>Vibrionales</taxon>
        <taxon>Vibrionaceae</taxon>
        <taxon>Vibrio</taxon>
    </lineage>
</organism>
<dbReference type="RefSeq" id="WP_103200360.1">
    <property type="nucleotide sequence ID" value="NZ_JASMUA010000027.1"/>
</dbReference>